<reference evidence="2 3" key="1">
    <citation type="journal article" date="2016" name="Nat. Microbiol.">
        <title>The Mouse Intestinal Bacterial Collection (miBC) provides host-specific insight into cultured diversity and functional potential of the gut microbiota.</title>
        <authorList>
            <person name="Lagkouvardos I."/>
            <person name="Pukall R."/>
            <person name="Abt B."/>
            <person name="Foesel B.U."/>
            <person name="Meier-Kolthoff J.P."/>
            <person name="Kumar N."/>
            <person name="Bresciani A."/>
            <person name="Martinez I."/>
            <person name="Just S."/>
            <person name="Ziegler C."/>
            <person name="Brugiroux S."/>
            <person name="Garzetti D."/>
            <person name="Wenning M."/>
            <person name="Bui T.P."/>
            <person name="Wang J."/>
            <person name="Hugenholtz F."/>
            <person name="Plugge C.M."/>
            <person name="Peterson D.A."/>
            <person name="Hornef M.W."/>
            <person name="Baines J.F."/>
            <person name="Smidt H."/>
            <person name="Walter J."/>
            <person name="Kristiansen K."/>
            <person name="Nielsen H.B."/>
            <person name="Haller D."/>
            <person name="Overmann J."/>
            <person name="Stecher B."/>
            <person name="Clavel T."/>
        </authorList>
    </citation>
    <scope>NUCLEOTIDE SEQUENCE [LARGE SCALE GENOMIC DNA]</scope>
    <source>
        <strain evidence="2 3">DSM 28560</strain>
    </source>
</reference>
<organism evidence="2 3">
    <name type="scientific">Extibacter muris</name>
    <dbReference type="NCBI Taxonomy" id="1796622"/>
    <lineage>
        <taxon>Bacteria</taxon>
        <taxon>Bacillati</taxon>
        <taxon>Bacillota</taxon>
        <taxon>Clostridia</taxon>
        <taxon>Lachnospirales</taxon>
        <taxon>Lachnospiraceae</taxon>
        <taxon>Extibacter</taxon>
    </lineage>
</organism>
<accession>A0A4R4FBY1</accession>
<evidence type="ECO:0000256" key="1">
    <source>
        <dbReference type="SAM" id="MobiDB-lite"/>
    </source>
</evidence>
<feature type="region of interest" description="Disordered" evidence="1">
    <location>
        <begin position="470"/>
        <end position="513"/>
    </location>
</feature>
<feature type="compositionally biased region" description="Basic and acidic residues" evidence="1">
    <location>
        <begin position="470"/>
        <end position="510"/>
    </location>
</feature>
<name>A0A4R4FBY1_9FIRM</name>
<keyword evidence="3" id="KW-1185">Reference proteome</keyword>
<comment type="caution">
    <text evidence="2">The sequence shown here is derived from an EMBL/GenBank/DDBJ whole genome shotgun (WGS) entry which is preliminary data.</text>
</comment>
<feature type="non-terminal residue" evidence="2">
    <location>
        <position position="675"/>
    </location>
</feature>
<proteinExistence type="predicted"/>
<protein>
    <recommendedName>
        <fullName evidence="4">Helicase SNF2</fullName>
    </recommendedName>
</protein>
<sequence length="675" mass="78000">MGRTDEQYPPVGGGDRDEGTDLRLEWYVRSKEDKSLPFFHKDEDIKELLLTTPHLKAEKTEIQRFFEKTEDRNRRKEYIKSIFNPEYTEIDLEDGRRVGYKTYQNVMHIWEGSYLSRTAQGYYDWGVIAEYFEGMRLMGELKDKAEPLPTVNGQLVFLDDLAEEKSSAFSIPQEMMDHTLRSGSPFSEGKFRIYSFFLQGHTVQEKAAFLKEEYGTGGHDPVLIGTGIGEDHDAKGLKLRRGFGEDAEQVLWKWEKVAKRIDELIASDRYMSQKELEYIPEYEKGVIAKGIYHFYTNQPEHVVRPYESGMYITDAIKVIRPQLNNPERIEELLSGMLEVLENTADFDRNYASMQKAYQQLRDYHNGVFSLFTPIIGEKEEVSSSVFIEPATEQVTDHVELELDDEQYEEVQDFIEQVGNLPSMNTPYDYEGDTVVYIGMDAYEIVTLSDDVVVLRNQMYPLFTEEMPRQEFERKVGENPANDHLKKKTEMPKVEELPTEQKEVTEQKEESLQELELPAEKEISPDLSPAWKKSMPKGKVQTFDLHPEIPQSQRHQFQITDDTLGQGSAKEKFRANIMAIQLLKKCEEENRYATPEEQEILSGYVGWGGLSDAFDGNKSAWETEYLELKIVLTKEEYEAARQSTLTAFYTPPVVIRSMYQALENMGLKSGNIVEPS</sequence>
<evidence type="ECO:0008006" key="4">
    <source>
        <dbReference type="Google" id="ProtNLM"/>
    </source>
</evidence>
<evidence type="ECO:0000313" key="3">
    <source>
        <dbReference type="Proteomes" id="UP000295710"/>
    </source>
</evidence>
<evidence type="ECO:0000313" key="2">
    <source>
        <dbReference type="EMBL" id="TDA20143.1"/>
    </source>
</evidence>
<dbReference type="EMBL" id="SMMX01000031">
    <property type="protein sequence ID" value="TDA20143.1"/>
    <property type="molecule type" value="Genomic_DNA"/>
</dbReference>
<dbReference type="AlphaFoldDB" id="A0A4R4FBY1"/>
<dbReference type="Proteomes" id="UP000295710">
    <property type="component" value="Unassembled WGS sequence"/>
</dbReference>
<gene>
    <name evidence="2" type="ORF">E1963_18705</name>
</gene>